<evidence type="ECO:0000313" key="2">
    <source>
        <dbReference type="Proteomes" id="UP000309389"/>
    </source>
</evidence>
<dbReference type="OrthoDB" id="979426at2"/>
<name>A0A4T3EWI2_9SPHN</name>
<dbReference type="AlphaFoldDB" id="A0A4T3EWI2"/>
<evidence type="ECO:0000313" key="1">
    <source>
        <dbReference type="EMBL" id="TIX48915.1"/>
    </source>
</evidence>
<dbReference type="InterPro" id="IPR016024">
    <property type="entry name" value="ARM-type_fold"/>
</dbReference>
<dbReference type="RefSeq" id="WP_136694489.1">
    <property type="nucleotide sequence ID" value="NZ_SSHH01000004.1"/>
</dbReference>
<gene>
    <name evidence="1" type="ORF">E5222_14340</name>
</gene>
<dbReference type="Gene3D" id="1.25.10.10">
    <property type="entry name" value="Leucine-rich Repeat Variant"/>
    <property type="match status" value="1"/>
</dbReference>
<evidence type="ECO:0008006" key="3">
    <source>
        <dbReference type="Google" id="ProtNLM"/>
    </source>
</evidence>
<dbReference type="EMBL" id="SSHH01000004">
    <property type="protein sequence ID" value="TIX48915.1"/>
    <property type="molecule type" value="Genomic_DNA"/>
</dbReference>
<keyword evidence="2" id="KW-1185">Reference proteome</keyword>
<protein>
    <recommendedName>
        <fullName evidence="3">HEAT repeat domain-containing protein</fullName>
    </recommendedName>
</protein>
<organism evidence="1 2">
    <name type="scientific">Alteraurantiacibacter aquimixticola</name>
    <dbReference type="NCBI Taxonomy" id="2489173"/>
    <lineage>
        <taxon>Bacteria</taxon>
        <taxon>Pseudomonadati</taxon>
        <taxon>Pseudomonadota</taxon>
        <taxon>Alphaproteobacteria</taxon>
        <taxon>Sphingomonadales</taxon>
        <taxon>Erythrobacteraceae</taxon>
        <taxon>Alteraurantiacibacter</taxon>
    </lineage>
</organism>
<dbReference type="InterPro" id="IPR011989">
    <property type="entry name" value="ARM-like"/>
</dbReference>
<sequence length="151" mass="16505">MPISEEDLRRILTVEEPVYQEIVAQLSEADIPVLQRIARDEGTQAAAAAVYTASLMQADRAREIVVEAAESPDPIQRAAAASGMENLPEPMLLRAALSLLDREDAAVTKLVMRAVGTPTGAVERRLRELGEGAQTPELREMVRERLGMDNN</sequence>
<accession>A0A4T3EWI2</accession>
<dbReference type="Proteomes" id="UP000309389">
    <property type="component" value="Unassembled WGS sequence"/>
</dbReference>
<proteinExistence type="predicted"/>
<reference evidence="1 2" key="1">
    <citation type="submission" date="2019-04" db="EMBL/GenBank/DDBJ databases">
        <title>Altererythrobacter aquimixticola sp. nov., isolated from sediment of junction between the ocean and a freshwater spring.</title>
        <authorList>
            <person name="Yoon J.-H."/>
        </authorList>
    </citation>
    <scope>NUCLEOTIDE SEQUENCE [LARGE SCALE GENOMIC DNA]</scope>
    <source>
        <strain evidence="1 2">SSKS-13</strain>
    </source>
</reference>
<comment type="caution">
    <text evidence="1">The sequence shown here is derived from an EMBL/GenBank/DDBJ whole genome shotgun (WGS) entry which is preliminary data.</text>
</comment>
<dbReference type="SUPFAM" id="SSF48371">
    <property type="entry name" value="ARM repeat"/>
    <property type="match status" value="1"/>
</dbReference>